<dbReference type="STRING" id="10195.A0A3M7SIQ8"/>
<organism evidence="1 2">
    <name type="scientific">Brachionus plicatilis</name>
    <name type="common">Marine rotifer</name>
    <name type="synonym">Brachionus muelleri</name>
    <dbReference type="NCBI Taxonomy" id="10195"/>
    <lineage>
        <taxon>Eukaryota</taxon>
        <taxon>Metazoa</taxon>
        <taxon>Spiralia</taxon>
        <taxon>Gnathifera</taxon>
        <taxon>Rotifera</taxon>
        <taxon>Eurotatoria</taxon>
        <taxon>Monogononta</taxon>
        <taxon>Pseudotrocha</taxon>
        <taxon>Ploima</taxon>
        <taxon>Brachionidae</taxon>
        <taxon>Brachionus</taxon>
    </lineage>
</organism>
<keyword evidence="2" id="KW-1185">Reference proteome</keyword>
<dbReference type="PANTHER" id="PTHR46575">
    <property type="entry name" value="AMYLOID PROTEIN-BINDING PROTEIN 2"/>
    <property type="match status" value="1"/>
</dbReference>
<reference evidence="1 2" key="1">
    <citation type="journal article" date="2018" name="Sci. Rep.">
        <title>Genomic signatures of local adaptation to the degree of environmental predictability in rotifers.</title>
        <authorList>
            <person name="Franch-Gras L."/>
            <person name="Hahn C."/>
            <person name="Garcia-Roger E.M."/>
            <person name="Carmona M.J."/>
            <person name="Serra M."/>
            <person name="Gomez A."/>
        </authorList>
    </citation>
    <scope>NUCLEOTIDE SEQUENCE [LARGE SCALE GENOMIC DNA]</scope>
    <source>
        <strain evidence="1">HYR1</strain>
    </source>
</reference>
<dbReference type="PANTHER" id="PTHR46575:SF1">
    <property type="entry name" value="AMYLOID PROTEIN-BINDING PROTEIN 2"/>
    <property type="match status" value="1"/>
</dbReference>
<evidence type="ECO:0000313" key="1">
    <source>
        <dbReference type="EMBL" id="RNA35651.1"/>
    </source>
</evidence>
<gene>
    <name evidence="1" type="ORF">BpHYR1_004658</name>
</gene>
<accession>A0A3M7SIQ8</accession>
<dbReference type="Proteomes" id="UP000276133">
    <property type="component" value="Unassembled WGS sequence"/>
</dbReference>
<dbReference type="GO" id="GO:0031462">
    <property type="term" value="C:Cul2-RING ubiquitin ligase complex"/>
    <property type="evidence" value="ECO:0007669"/>
    <property type="project" value="TreeGrafter"/>
</dbReference>
<feature type="non-terminal residue" evidence="1">
    <location>
        <position position="1"/>
    </location>
</feature>
<evidence type="ECO:0000313" key="2">
    <source>
        <dbReference type="Proteomes" id="UP000276133"/>
    </source>
</evidence>
<dbReference type="AlphaFoldDB" id="A0A3M7SIQ8"/>
<protein>
    <submittedName>
        <fullName evidence="1">Amyloid-binding 2</fullName>
    </submittedName>
</protein>
<dbReference type="SUPFAM" id="SSF48452">
    <property type="entry name" value="TPR-like"/>
    <property type="match status" value="1"/>
</dbReference>
<dbReference type="OrthoDB" id="9996794at2759"/>
<dbReference type="InterPro" id="IPR011990">
    <property type="entry name" value="TPR-like_helical_dom_sf"/>
</dbReference>
<dbReference type="GO" id="GO:1990756">
    <property type="term" value="F:ubiquitin-like ligase-substrate adaptor activity"/>
    <property type="evidence" value="ECO:0007669"/>
    <property type="project" value="TreeGrafter"/>
</dbReference>
<dbReference type="Gene3D" id="1.25.40.10">
    <property type="entry name" value="Tetratricopeptide repeat domain"/>
    <property type="match status" value="2"/>
</dbReference>
<proteinExistence type="predicted"/>
<dbReference type="InterPro" id="IPR042476">
    <property type="entry name" value="APPBP2"/>
</dbReference>
<name>A0A3M7SIQ8_BRAPC</name>
<dbReference type="GO" id="GO:0006886">
    <property type="term" value="P:intracellular protein transport"/>
    <property type="evidence" value="ECO:0007669"/>
    <property type="project" value="InterPro"/>
</dbReference>
<dbReference type="EMBL" id="REGN01001305">
    <property type="protein sequence ID" value="RNA35651.1"/>
    <property type="molecule type" value="Genomic_DNA"/>
</dbReference>
<sequence>GHQVVTTILYYAVANAYVENGDYDKSFEYINKSLMTLCYDDDLLIDILGTACICYANKWMLDKAESLAILAIQASKTIYGPNSSHFVRALLFYCHFAIEYIQDESTIRVCEYAFNMAKKVYACESMPVADAYKCLSKAYALNKFFKDDLYYEYAQKCLRIAMDYFAAPSPRLISYQACLISALQWRSIYAEEFEIKKVNLNDAYNMCVDLIRVNTNLYGEKNMSTAKFYRLLGSLLYYMERDEDSERIHKKSLEILDQLIPKLNLHYLLSLSTLGVFYKMIGSLNESIAVLLEVTNNLNLDKIQHLIPYCRWIPAIYLNLSECYKLKSSEELAKYYQKQADNIRLSNNNKNQNARYDIMSVELNRLPPSDLSKYIKEIMESN</sequence>
<dbReference type="GO" id="GO:0043161">
    <property type="term" value="P:proteasome-mediated ubiquitin-dependent protein catabolic process"/>
    <property type="evidence" value="ECO:0007669"/>
    <property type="project" value="TreeGrafter"/>
</dbReference>
<comment type="caution">
    <text evidence="1">The sequence shown here is derived from an EMBL/GenBank/DDBJ whole genome shotgun (WGS) entry which is preliminary data.</text>
</comment>